<dbReference type="GeneID" id="82205670"/>
<feature type="compositionally biased region" description="Basic and acidic residues" evidence="1">
    <location>
        <begin position="48"/>
        <end position="59"/>
    </location>
</feature>
<sequence>MKKFITFIVISVCIFPLGKLILDTIPDNYSKKQELSINKTKSQPSSPKENENSSTHIDDFIDTNNNESNESMLVDVGDNEYLVALDSNSKELIISENIYDSDKYIKVNYKEILPVISDIKDYKNLSISQYISLYNKISPYIDTNMSYSELLSLASSININDLKSNYSEFIKIQKNNG</sequence>
<name>A0A1V1I201_9FIRM</name>
<reference evidence="2 3" key="1">
    <citation type="submission" date="2014-04" db="EMBL/GenBank/DDBJ databases">
        <authorList>
            <person name="Hornung B.V."/>
        </authorList>
    </citation>
    <scope>NUCLEOTIDE SEQUENCE [LARGE SCALE GENOMIC DNA]</scope>
    <source>
        <strain evidence="2 3">CRIB</strain>
    </source>
</reference>
<evidence type="ECO:0000313" key="2">
    <source>
        <dbReference type="EMBL" id="CED94246.1"/>
    </source>
</evidence>
<dbReference type="RefSeq" id="WP_180701782.1">
    <property type="nucleotide sequence ID" value="NZ_LN555523.1"/>
</dbReference>
<gene>
    <name evidence="2" type="ORF">CRIB_1639</name>
</gene>
<feature type="compositionally biased region" description="Polar residues" evidence="1">
    <location>
        <begin position="35"/>
        <end position="47"/>
    </location>
</feature>
<dbReference type="Proteomes" id="UP000245622">
    <property type="component" value="Chromosome 1"/>
</dbReference>
<dbReference type="EMBL" id="LN555523">
    <property type="protein sequence ID" value="CED94246.1"/>
    <property type="molecule type" value="Genomic_DNA"/>
</dbReference>
<proteinExistence type="predicted"/>
<organism evidence="2 3">
    <name type="scientific">Romboutsia ilealis</name>
    <dbReference type="NCBI Taxonomy" id="1115758"/>
    <lineage>
        <taxon>Bacteria</taxon>
        <taxon>Bacillati</taxon>
        <taxon>Bacillota</taxon>
        <taxon>Clostridia</taxon>
        <taxon>Peptostreptococcales</taxon>
        <taxon>Peptostreptococcaceae</taxon>
        <taxon>Romboutsia</taxon>
    </lineage>
</organism>
<accession>A0A1V1I201</accession>
<evidence type="ECO:0000313" key="3">
    <source>
        <dbReference type="Proteomes" id="UP000245622"/>
    </source>
</evidence>
<feature type="region of interest" description="Disordered" evidence="1">
    <location>
        <begin position="35"/>
        <end position="66"/>
    </location>
</feature>
<keyword evidence="3" id="KW-1185">Reference proteome</keyword>
<dbReference type="KEGG" id="ril:CRIB_1639"/>
<protein>
    <submittedName>
        <fullName evidence="2">Uncharacterized protein</fullName>
    </submittedName>
</protein>
<evidence type="ECO:0000256" key="1">
    <source>
        <dbReference type="SAM" id="MobiDB-lite"/>
    </source>
</evidence>
<dbReference type="AlphaFoldDB" id="A0A1V1I201"/>